<dbReference type="Gene3D" id="3.90.226.10">
    <property type="entry name" value="2-enoyl-CoA Hydratase, Chain A, domain 1"/>
    <property type="match status" value="1"/>
</dbReference>
<accession>A0A813P5R3</accession>
<reference evidence="13" key="1">
    <citation type="submission" date="2021-02" db="EMBL/GenBank/DDBJ databases">
        <authorList>
            <person name="Nowell W R."/>
        </authorList>
    </citation>
    <scope>NUCLEOTIDE SEQUENCE</scope>
    <source>
        <strain evidence="13">Ploen Becks lab</strain>
    </source>
</reference>
<dbReference type="CDD" id="cd06558">
    <property type="entry name" value="crotonase-like"/>
    <property type="match status" value="1"/>
</dbReference>
<dbReference type="NCBIfam" id="NF004127">
    <property type="entry name" value="PRK05617.1"/>
    <property type="match status" value="1"/>
</dbReference>
<sequence>MLLKLTKFNLTNQIIKRMSSSFTNEIELKRINQVALITLNRPKQLNSLNLPMAKQMFTYLDEIQKDDSIKAVVVKGAGETAFCAGGDVKTIREECLNGQQNKAVEFFRNEYKLDYKIANFPKPYLALINGVTMGGGVGLSVHGKYRIATEKTLFAMPETAIGFIADVGGTHFLPRLKGNIGLYLALTGNRLKGEDVKRTGIATHFVKTTNLPAFEQKLYESNNLSYESIDEILSNFSENVEGEYDSHNIAKIFDAKKSLEQIIESLESDGSEWAKQQLKLLSKMSPTSLKLTMKQLELGANLTLKEAFELEYQLCLRFTSFKSDFLEGVRCVLVDRGDTPKWNPPTIDKVDEKLVNWFFNPQSSDLKLDLPYNSKL</sequence>
<keyword evidence="9" id="KW-0496">Mitochondrion</keyword>
<evidence type="ECO:0000256" key="2">
    <source>
        <dbReference type="ARBA" id="ARBA00004173"/>
    </source>
</evidence>
<comment type="similarity">
    <text evidence="4">Belongs to the enoyl-CoA hydratase/isomerase family.</text>
</comment>
<evidence type="ECO:0000256" key="3">
    <source>
        <dbReference type="ARBA" id="ARBA00005109"/>
    </source>
</evidence>
<dbReference type="InterPro" id="IPR032259">
    <property type="entry name" value="HIBYL-CoA-H"/>
</dbReference>
<dbReference type="EC" id="3.1.2.4" evidence="5"/>
<dbReference type="InterPro" id="IPR029045">
    <property type="entry name" value="ClpP/crotonase-like_dom_sf"/>
</dbReference>
<evidence type="ECO:0000256" key="9">
    <source>
        <dbReference type="ARBA" id="ARBA00023128"/>
    </source>
</evidence>
<evidence type="ECO:0000256" key="1">
    <source>
        <dbReference type="ARBA" id="ARBA00001709"/>
    </source>
</evidence>
<dbReference type="FunFam" id="3.90.226.10:FF:000026">
    <property type="entry name" value="3-hydroxyisobutyryl-CoA hydrolase, mitochondrial"/>
    <property type="match status" value="1"/>
</dbReference>
<keyword evidence="14" id="KW-1185">Reference proteome</keyword>
<keyword evidence="8" id="KW-0378">Hydrolase</keyword>
<evidence type="ECO:0000259" key="12">
    <source>
        <dbReference type="Pfam" id="PF16113"/>
    </source>
</evidence>
<comment type="subcellular location">
    <subcellularLocation>
        <location evidence="2">Mitochondrion</location>
    </subcellularLocation>
</comment>
<dbReference type="PANTHER" id="PTHR43176:SF3">
    <property type="entry name" value="3-HYDROXYISOBUTYRYL-COA HYDROLASE, MITOCHONDRIAL"/>
    <property type="match status" value="1"/>
</dbReference>
<evidence type="ECO:0000256" key="6">
    <source>
        <dbReference type="ARBA" id="ARBA00016714"/>
    </source>
</evidence>
<dbReference type="GO" id="GO:0003860">
    <property type="term" value="F:3-hydroxyisobutyryl-CoA hydrolase activity"/>
    <property type="evidence" value="ECO:0007669"/>
    <property type="project" value="UniProtKB-EC"/>
</dbReference>
<dbReference type="SUPFAM" id="SSF52096">
    <property type="entry name" value="ClpP/crotonase"/>
    <property type="match status" value="1"/>
</dbReference>
<dbReference type="Proteomes" id="UP000663879">
    <property type="component" value="Unassembled WGS sequence"/>
</dbReference>
<evidence type="ECO:0000313" key="13">
    <source>
        <dbReference type="EMBL" id="CAF0746330.1"/>
    </source>
</evidence>
<evidence type="ECO:0000256" key="7">
    <source>
        <dbReference type="ARBA" id="ARBA00022456"/>
    </source>
</evidence>
<evidence type="ECO:0000313" key="14">
    <source>
        <dbReference type="Proteomes" id="UP000663879"/>
    </source>
</evidence>
<dbReference type="Pfam" id="PF16113">
    <property type="entry name" value="ECH_2"/>
    <property type="match status" value="1"/>
</dbReference>
<dbReference type="OrthoDB" id="1737613at2759"/>
<evidence type="ECO:0000256" key="10">
    <source>
        <dbReference type="ARBA" id="ARBA00024871"/>
    </source>
</evidence>
<dbReference type="PANTHER" id="PTHR43176">
    <property type="entry name" value="3-HYDROXYISOBUTYRYL-COA HYDROLASE-RELATED"/>
    <property type="match status" value="1"/>
</dbReference>
<evidence type="ECO:0000256" key="8">
    <source>
        <dbReference type="ARBA" id="ARBA00022801"/>
    </source>
</evidence>
<comment type="catalytic activity">
    <reaction evidence="1">
        <text>3-hydroxy-2-methylpropanoyl-CoA + H2O = 3-hydroxy-2-methylpropanoate + CoA + H(+)</text>
        <dbReference type="Rhea" id="RHEA:20888"/>
        <dbReference type="ChEBI" id="CHEBI:11805"/>
        <dbReference type="ChEBI" id="CHEBI:15377"/>
        <dbReference type="ChEBI" id="CHEBI:15378"/>
        <dbReference type="ChEBI" id="CHEBI:57287"/>
        <dbReference type="ChEBI" id="CHEBI:57340"/>
        <dbReference type="EC" id="3.1.2.4"/>
    </reaction>
</comment>
<dbReference type="UniPathway" id="UPA00362"/>
<dbReference type="EMBL" id="CAJNOC010000331">
    <property type="protein sequence ID" value="CAF0746330.1"/>
    <property type="molecule type" value="Genomic_DNA"/>
</dbReference>
<comment type="pathway">
    <text evidence="3">Amino-acid degradation; L-valine degradation.</text>
</comment>
<name>A0A813P5R3_9BILA</name>
<dbReference type="InterPro" id="IPR045004">
    <property type="entry name" value="ECH_dom"/>
</dbReference>
<dbReference type="GO" id="GO:0006574">
    <property type="term" value="P:L-valine catabolic process"/>
    <property type="evidence" value="ECO:0007669"/>
    <property type="project" value="UniProtKB-UniPathway"/>
</dbReference>
<comment type="function">
    <text evidence="10">Hydrolyzes 3-hydroxyisobutyryl-CoA (HIBYL-CoA), a saline catabolite. Has high activity toward isobutyryl-CoA. Could be an isobutyryl-CoA dehydrogenase that functions in valine catabolism. Also hydrolyzes 3-hydroxypropanoyl-CoA.</text>
</comment>
<proteinExistence type="inferred from homology"/>
<evidence type="ECO:0000256" key="4">
    <source>
        <dbReference type="ARBA" id="ARBA00005254"/>
    </source>
</evidence>
<protein>
    <recommendedName>
        <fullName evidence="6">3-hydroxyisobutyryl-CoA hydrolase, mitochondrial</fullName>
        <ecNumber evidence="5">3.1.2.4</ecNumber>
    </recommendedName>
    <alternativeName>
        <fullName evidence="11">3-hydroxyisobutyryl-coenzyme A hydrolase</fullName>
    </alternativeName>
</protein>
<organism evidence="13 14">
    <name type="scientific">Brachionus calyciflorus</name>
    <dbReference type="NCBI Taxonomy" id="104777"/>
    <lineage>
        <taxon>Eukaryota</taxon>
        <taxon>Metazoa</taxon>
        <taxon>Spiralia</taxon>
        <taxon>Gnathifera</taxon>
        <taxon>Rotifera</taxon>
        <taxon>Eurotatoria</taxon>
        <taxon>Monogononta</taxon>
        <taxon>Pseudotrocha</taxon>
        <taxon>Ploima</taxon>
        <taxon>Brachionidae</taxon>
        <taxon>Brachionus</taxon>
    </lineage>
</organism>
<evidence type="ECO:0000256" key="11">
    <source>
        <dbReference type="ARBA" id="ARBA00031181"/>
    </source>
</evidence>
<gene>
    <name evidence="13" type="ORF">OXX778_LOCUS3670</name>
</gene>
<dbReference type="AlphaFoldDB" id="A0A813P5R3"/>
<keyword evidence="7" id="KW-0101">Branched-chain amino acid catabolism</keyword>
<dbReference type="GO" id="GO:0005739">
    <property type="term" value="C:mitochondrion"/>
    <property type="evidence" value="ECO:0007669"/>
    <property type="project" value="UniProtKB-SubCell"/>
</dbReference>
<feature type="domain" description="Enoyl-CoA hydratase/isomerase" evidence="12">
    <location>
        <begin position="35"/>
        <end position="359"/>
    </location>
</feature>
<comment type="caution">
    <text evidence="13">The sequence shown here is derived from an EMBL/GenBank/DDBJ whole genome shotgun (WGS) entry which is preliminary data.</text>
</comment>
<evidence type="ECO:0000256" key="5">
    <source>
        <dbReference type="ARBA" id="ARBA00011915"/>
    </source>
</evidence>